<dbReference type="Pfam" id="PF01337">
    <property type="entry name" value="Barstar"/>
    <property type="match status" value="1"/>
</dbReference>
<dbReference type="RefSeq" id="WP_189052557.1">
    <property type="nucleotide sequence ID" value="NZ_BMJQ01000037.1"/>
</dbReference>
<evidence type="ECO:0000256" key="1">
    <source>
        <dbReference type="ARBA" id="ARBA00006845"/>
    </source>
</evidence>
<organism evidence="3 4">
    <name type="scientific">Aliidongia dinghuensis</name>
    <dbReference type="NCBI Taxonomy" id="1867774"/>
    <lineage>
        <taxon>Bacteria</taxon>
        <taxon>Pseudomonadati</taxon>
        <taxon>Pseudomonadota</taxon>
        <taxon>Alphaproteobacteria</taxon>
        <taxon>Rhodospirillales</taxon>
        <taxon>Dongiaceae</taxon>
        <taxon>Aliidongia</taxon>
    </lineage>
</organism>
<evidence type="ECO:0000259" key="2">
    <source>
        <dbReference type="Pfam" id="PF01337"/>
    </source>
</evidence>
<evidence type="ECO:0000313" key="4">
    <source>
        <dbReference type="Proteomes" id="UP000646365"/>
    </source>
</evidence>
<reference evidence="3" key="2">
    <citation type="submission" date="2020-09" db="EMBL/GenBank/DDBJ databases">
        <authorList>
            <person name="Sun Q."/>
            <person name="Zhou Y."/>
        </authorList>
    </citation>
    <scope>NUCLEOTIDE SEQUENCE</scope>
    <source>
        <strain evidence="3">CGMCC 1.15725</strain>
    </source>
</reference>
<reference evidence="3" key="1">
    <citation type="journal article" date="2014" name="Int. J. Syst. Evol. Microbiol.">
        <title>Complete genome sequence of Corynebacterium casei LMG S-19264T (=DSM 44701T), isolated from a smear-ripened cheese.</title>
        <authorList>
            <consortium name="US DOE Joint Genome Institute (JGI-PGF)"/>
            <person name="Walter F."/>
            <person name="Albersmeier A."/>
            <person name="Kalinowski J."/>
            <person name="Ruckert C."/>
        </authorList>
    </citation>
    <scope>NUCLEOTIDE SEQUENCE</scope>
    <source>
        <strain evidence="3">CGMCC 1.15725</strain>
    </source>
</reference>
<accession>A0A8J2Z1L2</accession>
<sequence>MKEISLNASDWRQQSDFYNALLPGLGAPSWHGHNLDALNDSIGGDMNAVKPPFQIRITNTASIPPDLCGYLHRFAELVTDLRTRDNREVHLILD</sequence>
<dbReference type="EMBL" id="BMJQ01000037">
    <property type="protein sequence ID" value="GGF51062.1"/>
    <property type="molecule type" value="Genomic_DNA"/>
</dbReference>
<feature type="domain" description="Barstar (barnase inhibitor)" evidence="2">
    <location>
        <begin position="1"/>
        <end position="84"/>
    </location>
</feature>
<dbReference type="AlphaFoldDB" id="A0A8J2Z1L2"/>
<dbReference type="InterPro" id="IPR035905">
    <property type="entry name" value="Barstar-like_sf"/>
</dbReference>
<protein>
    <recommendedName>
        <fullName evidence="2">Barstar (barnase inhibitor) domain-containing protein</fullName>
    </recommendedName>
</protein>
<comment type="caution">
    <text evidence="3">The sequence shown here is derived from an EMBL/GenBank/DDBJ whole genome shotgun (WGS) entry which is preliminary data.</text>
</comment>
<comment type="similarity">
    <text evidence="1">Belongs to the barstar family.</text>
</comment>
<evidence type="ECO:0000313" key="3">
    <source>
        <dbReference type="EMBL" id="GGF51062.1"/>
    </source>
</evidence>
<gene>
    <name evidence="3" type="ORF">GCM10011611_66870</name>
</gene>
<name>A0A8J2Z1L2_9PROT</name>
<dbReference type="Gene3D" id="3.30.370.10">
    <property type="entry name" value="Barstar-like"/>
    <property type="match status" value="1"/>
</dbReference>
<dbReference type="Proteomes" id="UP000646365">
    <property type="component" value="Unassembled WGS sequence"/>
</dbReference>
<dbReference type="InterPro" id="IPR000468">
    <property type="entry name" value="Barstar"/>
</dbReference>
<proteinExistence type="inferred from homology"/>
<dbReference type="SUPFAM" id="SSF52038">
    <property type="entry name" value="Barstar-related"/>
    <property type="match status" value="1"/>
</dbReference>
<keyword evidence="4" id="KW-1185">Reference proteome</keyword>